<gene>
    <name evidence="2" type="ORF">BJX63DRAFT_199708</name>
</gene>
<dbReference type="Proteomes" id="UP001610334">
    <property type="component" value="Unassembled WGS sequence"/>
</dbReference>
<dbReference type="InterPro" id="IPR018713">
    <property type="entry name" value="MPAB/Lcp_cat_dom"/>
</dbReference>
<dbReference type="Pfam" id="PF09995">
    <property type="entry name" value="MPAB_Lcp_cat"/>
    <property type="match status" value="1"/>
</dbReference>
<comment type="caution">
    <text evidence="2">The sequence shown here is derived from an EMBL/GenBank/DDBJ whole genome shotgun (WGS) entry which is preliminary data.</text>
</comment>
<name>A0ABR4HG60_9EURO</name>
<evidence type="ECO:0000313" key="2">
    <source>
        <dbReference type="EMBL" id="KAL2814476.1"/>
    </source>
</evidence>
<feature type="domain" description="ER-bound oxygenase mpaB/mpaB'/Rubber oxygenase catalytic" evidence="1">
    <location>
        <begin position="41"/>
        <end position="273"/>
    </location>
</feature>
<reference evidence="2 3" key="1">
    <citation type="submission" date="2024-07" db="EMBL/GenBank/DDBJ databases">
        <title>Section-level genome sequencing and comparative genomics of Aspergillus sections Usti and Cavernicolus.</title>
        <authorList>
            <consortium name="Lawrence Berkeley National Laboratory"/>
            <person name="Nybo J.L."/>
            <person name="Vesth T.C."/>
            <person name="Theobald S."/>
            <person name="Frisvad J.C."/>
            <person name="Larsen T.O."/>
            <person name="Kjaerboelling I."/>
            <person name="Rothschild-Mancinelli K."/>
            <person name="Lyhne E.K."/>
            <person name="Kogle M.E."/>
            <person name="Barry K."/>
            <person name="Clum A."/>
            <person name="Na H."/>
            <person name="Ledsgaard L."/>
            <person name="Lin J."/>
            <person name="Lipzen A."/>
            <person name="Kuo A."/>
            <person name="Riley R."/>
            <person name="Mondo S."/>
            <person name="Labutti K."/>
            <person name="Haridas S."/>
            <person name="Pangalinan J."/>
            <person name="Salamov A.A."/>
            <person name="Simmons B.A."/>
            <person name="Magnuson J.K."/>
            <person name="Chen J."/>
            <person name="Drula E."/>
            <person name="Henrissat B."/>
            <person name="Wiebenga A."/>
            <person name="Lubbers R.J."/>
            <person name="Gomes A.C."/>
            <person name="Makela M.R."/>
            <person name="Stajich J."/>
            <person name="Grigoriev I.V."/>
            <person name="Mortensen U.H."/>
            <person name="De Vries R.P."/>
            <person name="Baker S.E."/>
            <person name="Andersen M.R."/>
        </authorList>
    </citation>
    <scope>NUCLEOTIDE SEQUENCE [LARGE SCALE GENOMIC DNA]</scope>
    <source>
        <strain evidence="2 3">CBS 588.65</strain>
    </source>
</reference>
<dbReference type="PANTHER" id="PTHR36151:SF3">
    <property type="entry name" value="ER-BOUND OXYGENASE MPAB_MPAB'_RUBBER OXYGENASE CATALYTIC DOMAIN-CONTAINING PROTEIN"/>
    <property type="match status" value="1"/>
</dbReference>
<accession>A0ABR4HG60</accession>
<dbReference type="EMBL" id="JBFXLT010000033">
    <property type="protein sequence ID" value="KAL2814476.1"/>
    <property type="molecule type" value="Genomic_DNA"/>
</dbReference>
<organism evidence="2 3">
    <name type="scientific">Aspergillus granulosus</name>
    <dbReference type="NCBI Taxonomy" id="176169"/>
    <lineage>
        <taxon>Eukaryota</taxon>
        <taxon>Fungi</taxon>
        <taxon>Dikarya</taxon>
        <taxon>Ascomycota</taxon>
        <taxon>Pezizomycotina</taxon>
        <taxon>Eurotiomycetes</taxon>
        <taxon>Eurotiomycetidae</taxon>
        <taxon>Eurotiales</taxon>
        <taxon>Aspergillaceae</taxon>
        <taxon>Aspergillus</taxon>
        <taxon>Aspergillus subgen. Nidulantes</taxon>
    </lineage>
</organism>
<evidence type="ECO:0000313" key="3">
    <source>
        <dbReference type="Proteomes" id="UP001610334"/>
    </source>
</evidence>
<proteinExistence type="predicted"/>
<evidence type="ECO:0000259" key="1">
    <source>
        <dbReference type="Pfam" id="PF09995"/>
    </source>
</evidence>
<protein>
    <recommendedName>
        <fullName evidence="1">ER-bound oxygenase mpaB/mpaB'/Rubber oxygenase catalytic domain-containing protein</fullName>
    </recommendedName>
</protein>
<dbReference type="PANTHER" id="PTHR36151">
    <property type="entry name" value="BLR2777 PROTEIN"/>
    <property type="match status" value="1"/>
</dbReference>
<keyword evidence="3" id="KW-1185">Reference proteome</keyword>
<sequence>MSLDEKDNIAEISTISSVSHTPDTSATDLSALDNLQVLPKILQEGILFVASGPALLLQAAQPGLKYRLSQTDPTTSGSSSTAPSLADELTTTLHATLSYIACLVFGSREEKEALLGRLSLGQPPFPTPPNSATSDPNIQLWLLATLYATATDFYQRVYGRVDYRTAERGYAEFALIIRHLDSVVLPASLWPASRAEFWRYWDDQVESLSVSGDAHKFAYDLAHNTDLPRWVGYMKPFMRVVTIEMLPVRIREAYGLKSTAGTRGMYRATMGFSVAVYPALPRSVRAYPVKYYLGEVKRVLGT</sequence>